<evidence type="ECO:0000256" key="3">
    <source>
        <dbReference type="PIRSR" id="PIRSR605502-1"/>
    </source>
</evidence>
<dbReference type="AlphaFoldDB" id="A0A4S3MT44"/>
<dbReference type="EMBL" id="SSND01000001">
    <property type="protein sequence ID" value="THD85770.1"/>
    <property type="molecule type" value="Genomic_DNA"/>
</dbReference>
<comment type="caution">
    <text evidence="4">The sequence shown here is derived from an EMBL/GenBank/DDBJ whole genome shotgun (WGS) entry which is preliminary data.</text>
</comment>
<organism evidence="4 5">
    <name type="scientific">Aliigemmobacter aestuarii</name>
    <dbReference type="NCBI Taxonomy" id="1445661"/>
    <lineage>
        <taxon>Bacteria</taxon>
        <taxon>Pseudomonadati</taxon>
        <taxon>Pseudomonadota</taxon>
        <taxon>Alphaproteobacteria</taxon>
        <taxon>Rhodobacterales</taxon>
        <taxon>Paracoccaceae</taxon>
        <taxon>Aliigemmobacter</taxon>
    </lineage>
</organism>
<keyword evidence="2 4" id="KW-0378">Hydrolase</keyword>
<dbReference type="GO" id="GO:0046872">
    <property type="term" value="F:metal ion binding"/>
    <property type="evidence" value="ECO:0007669"/>
    <property type="project" value="UniProtKB-KW"/>
</dbReference>
<dbReference type="OrthoDB" id="9798107at2"/>
<dbReference type="InterPro" id="IPR005502">
    <property type="entry name" value="Ribosyl_crysJ1"/>
</dbReference>
<evidence type="ECO:0000256" key="1">
    <source>
        <dbReference type="ARBA" id="ARBA00010702"/>
    </source>
</evidence>
<evidence type="ECO:0000256" key="2">
    <source>
        <dbReference type="ARBA" id="ARBA00022801"/>
    </source>
</evidence>
<gene>
    <name evidence="4" type="ORF">E7811_08810</name>
</gene>
<reference evidence="4 5" key="1">
    <citation type="submission" date="2019-04" db="EMBL/GenBank/DDBJ databases">
        <title>Draft genome sequence of Gemmobacter aestuarii sp. nov.</title>
        <authorList>
            <person name="Hameed A."/>
            <person name="Lin S.-Y."/>
            <person name="Shahina M."/>
            <person name="Lai W.-A."/>
            <person name="Young C.-C."/>
        </authorList>
    </citation>
    <scope>NUCLEOTIDE SEQUENCE [LARGE SCALE GENOMIC DNA]</scope>
    <source>
        <strain evidence="4 5">CC-PW-75</strain>
    </source>
</reference>
<evidence type="ECO:0000313" key="5">
    <source>
        <dbReference type="Proteomes" id="UP000309450"/>
    </source>
</evidence>
<dbReference type="Gene3D" id="1.10.4080.10">
    <property type="entry name" value="ADP-ribosylation/Crystallin J1"/>
    <property type="match status" value="1"/>
</dbReference>
<keyword evidence="3" id="KW-0460">Magnesium</keyword>
<feature type="binding site" evidence="3">
    <location>
        <position position="283"/>
    </location>
    <ligand>
        <name>Mg(2+)</name>
        <dbReference type="ChEBI" id="CHEBI:18420"/>
        <label>1</label>
    </ligand>
</feature>
<protein>
    <submittedName>
        <fullName evidence="4">ADP-ribosylglycohydrolase</fullName>
    </submittedName>
</protein>
<dbReference type="RefSeq" id="WP_136394141.1">
    <property type="nucleotide sequence ID" value="NZ_SSND01000001.1"/>
</dbReference>
<dbReference type="Proteomes" id="UP000309450">
    <property type="component" value="Unassembled WGS sequence"/>
</dbReference>
<sequence length="338" mass="34263">MDRAADRLDRALGALMGVAIGDALGMPAQTFPRDRITAIYGRITDFVAPCPDHPVSHGLGAGMVTDDTEQTLLLADLLIRDGGTLDHRAWANALIGWERDVRARGLRDLLGPSSKRALESLLSGVPATETGRQGTTNGAAMRIAPVAIATPADDVAALCASVARACLVTHNTREAIAAAAAVAMVISQGIDGADFETGLPGALAAARLGATHGAAVGEGDMAGRIEQALHLARTGNEASLAGTIGTSVASRDSVACAFGVVRLAGADPWQTAVIAANIGDDTDTIGAIACAMAGACAGLAGFPAEKRKQVMETNHLDLAPVARGLLDLRDGRGKGGAG</sequence>
<proteinExistence type="inferred from homology"/>
<comment type="cofactor">
    <cofactor evidence="3">
        <name>Mg(2+)</name>
        <dbReference type="ChEBI" id="CHEBI:18420"/>
    </cofactor>
    <text evidence="3">Binds 2 magnesium ions per subunit.</text>
</comment>
<dbReference type="Pfam" id="PF03747">
    <property type="entry name" value="ADP_ribosyl_GH"/>
    <property type="match status" value="1"/>
</dbReference>
<feature type="binding site" evidence="3">
    <location>
        <position position="284"/>
    </location>
    <ligand>
        <name>Mg(2+)</name>
        <dbReference type="ChEBI" id="CHEBI:18420"/>
        <label>1</label>
    </ligand>
</feature>
<name>A0A4S3MT44_9RHOB</name>
<dbReference type="InterPro" id="IPR036705">
    <property type="entry name" value="Ribosyl_crysJ1_sf"/>
</dbReference>
<dbReference type="GO" id="GO:0016787">
    <property type="term" value="F:hydrolase activity"/>
    <property type="evidence" value="ECO:0007669"/>
    <property type="project" value="UniProtKB-KW"/>
</dbReference>
<accession>A0A4S3MT44</accession>
<dbReference type="PANTHER" id="PTHR16222:SF24">
    <property type="entry name" value="ADP-RIBOSYLHYDROLASE ARH3"/>
    <property type="match status" value="1"/>
</dbReference>
<comment type="similarity">
    <text evidence="1">Belongs to the ADP-ribosylglycohydrolase family.</text>
</comment>
<dbReference type="SUPFAM" id="SSF101478">
    <property type="entry name" value="ADP-ribosylglycohydrolase"/>
    <property type="match status" value="1"/>
</dbReference>
<feature type="binding site" evidence="3">
    <location>
        <position position="66"/>
    </location>
    <ligand>
        <name>Mg(2+)</name>
        <dbReference type="ChEBI" id="CHEBI:18420"/>
        <label>1</label>
    </ligand>
</feature>
<keyword evidence="3" id="KW-0479">Metal-binding</keyword>
<feature type="binding site" evidence="3">
    <location>
        <position position="67"/>
    </location>
    <ligand>
        <name>Mg(2+)</name>
        <dbReference type="ChEBI" id="CHEBI:18420"/>
        <label>1</label>
    </ligand>
</feature>
<feature type="binding site" evidence="3">
    <location>
        <position position="65"/>
    </location>
    <ligand>
        <name>Mg(2+)</name>
        <dbReference type="ChEBI" id="CHEBI:18420"/>
        <label>1</label>
    </ligand>
</feature>
<keyword evidence="5" id="KW-1185">Reference proteome</keyword>
<dbReference type="PANTHER" id="PTHR16222">
    <property type="entry name" value="ADP-RIBOSYLGLYCOHYDROLASE"/>
    <property type="match status" value="1"/>
</dbReference>
<feature type="binding site" evidence="3">
    <location>
        <position position="281"/>
    </location>
    <ligand>
        <name>Mg(2+)</name>
        <dbReference type="ChEBI" id="CHEBI:18420"/>
        <label>1</label>
    </ligand>
</feature>
<evidence type="ECO:0000313" key="4">
    <source>
        <dbReference type="EMBL" id="THD85770.1"/>
    </source>
</evidence>
<dbReference type="InterPro" id="IPR050792">
    <property type="entry name" value="ADP-ribosylglycohydrolase"/>
</dbReference>